<dbReference type="AlphaFoldDB" id="A0A7I8DJD9"/>
<keyword evidence="3" id="KW-0804">Transcription</keyword>
<dbReference type="KEGG" id="acht:bsdcttw_01460"/>
<evidence type="ECO:0000313" key="5">
    <source>
        <dbReference type="EMBL" id="BCJ97105.1"/>
    </source>
</evidence>
<organism evidence="5 6">
    <name type="scientific">Anaerocolumna chitinilytica</name>
    <dbReference type="NCBI Taxonomy" id="1727145"/>
    <lineage>
        <taxon>Bacteria</taxon>
        <taxon>Bacillati</taxon>
        <taxon>Bacillota</taxon>
        <taxon>Clostridia</taxon>
        <taxon>Lachnospirales</taxon>
        <taxon>Lachnospiraceae</taxon>
        <taxon>Anaerocolumna</taxon>
    </lineage>
</organism>
<dbReference type="InterPro" id="IPR020449">
    <property type="entry name" value="Tscrpt_reg_AraC-type_HTH"/>
</dbReference>
<dbReference type="InterPro" id="IPR009057">
    <property type="entry name" value="Homeodomain-like_sf"/>
</dbReference>
<dbReference type="PRINTS" id="PR00032">
    <property type="entry name" value="HTHARAC"/>
</dbReference>
<sequence>MHGGIPEHCVYECLVFDMNLFLKGNRIGVKQTQKIIQHEITFWQQLPGEDDFLKAIINSLFLAMAEKKRGYEFLIQGCLYQLLGFLFQEHLYEEKVNTVNTSFQHVMQFKRVLSYIEEHYTENIILEDLAKEAGMNPKYFCRFFREMSFRTPIDYVNYYRIERACEQLSTTNSKIIEVALNCGYNDISYFIKTFRKYKGVTPKQYLKMEYSHIEKEANTVNS</sequence>
<dbReference type="PANTHER" id="PTHR43280">
    <property type="entry name" value="ARAC-FAMILY TRANSCRIPTIONAL REGULATOR"/>
    <property type="match status" value="1"/>
</dbReference>
<evidence type="ECO:0000259" key="4">
    <source>
        <dbReference type="PROSITE" id="PS01124"/>
    </source>
</evidence>
<evidence type="ECO:0000313" key="6">
    <source>
        <dbReference type="Proteomes" id="UP000515703"/>
    </source>
</evidence>
<dbReference type="PROSITE" id="PS01124">
    <property type="entry name" value="HTH_ARAC_FAMILY_2"/>
    <property type="match status" value="1"/>
</dbReference>
<dbReference type="SMART" id="SM00342">
    <property type="entry name" value="HTH_ARAC"/>
    <property type="match status" value="1"/>
</dbReference>
<feature type="domain" description="HTH araC/xylS-type" evidence="4">
    <location>
        <begin position="110"/>
        <end position="208"/>
    </location>
</feature>
<dbReference type="PROSITE" id="PS00041">
    <property type="entry name" value="HTH_ARAC_FAMILY_1"/>
    <property type="match status" value="1"/>
</dbReference>
<evidence type="ECO:0000256" key="1">
    <source>
        <dbReference type="ARBA" id="ARBA00023015"/>
    </source>
</evidence>
<protein>
    <recommendedName>
        <fullName evidence="4">HTH araC/xylS-type domain-containing protein</fullName>
    </recommendedName>
</protein>
<dbReference type="EMBL" id="AP023368">
    <property type="protein sequence ID" value="BCJ97105.1"/>
    <property type="molecule type" value="Genomic_DNA"/>
</dbReference>
<dbReference type="Gene3D" id="1.10.10.60">
    <property type="entry name" value="Homeodomain-like"/>
    <property type="match status" value="2"/>
</dbReference>
<dbReference type="Pfam" id="PF12833">
    <property type="entry name" value="HTH_18"/>
    <property type="match status" value="1"/>
</dbReference>
<keyword evidence="2" id="KW-0238">DNA-binding</keyword>
<evidence type="ECO:0000256" key="3">
    <source>
        <dbReference type="ARBA" id="ARBA00023163"/>
    </source>
</evidence>
<reference evidence="5 6" key="2">
    <citation type="submission" date="2020-08" db="EMBL/GenBank/DDBJ databases">
        <authorList>
            <person name="Ueki A."/>
            <person name="Tonouchi A."/>
        </authorList>
    </citation>
    <scope>NUCLEOTIDE SEQUENCE [LARGE SCALE GENOMIC DNA]</scope>
    <source>
        <strain evidence="5 6">CTTW</strain>
    </source>
</reference>
<dbReference type="PANTHER" id="PTHR43280:SF28">
    <property type="entry name" value="HTH-TYPE TRANSCRIPTIONAL ACTIVATOR RHAS"/>
    <property type="match status" value="1"/>
</dbReference>
<dbReference type="InterPro" id="IPR018060">
    <property type="entry name" value="HTH_AraC"/>
</dbReference>
<name>A0A7I8DJD9_9FIRM</name>
<dbReference type="SUPFAM" id="SSF46689">
    <property type="entry name" value="Homeodomain-like"/>
    <property type="match status" value="2"/>
</dbReference>
<keyword evidence="6" id="KW-1185">Reference proteome</keyword>
<dbReference type="GO" id="GO:0003700">
    <property type="term" value="F:DNA-binding transcription factor activity"/>
    <property type="evidence" value="ECO:0007669"/>
    <property type="project" value="InterPro"/>
</dbReference>
<dbReference type="GO" id="GO:0043565">
    <property type="term" value="F:sequence-specific DNA binding"/>
    <property type="evidence" value="ECO:0007669"/>
    <property type="project" value="InterPro"/>
</dbReference>
<gene>
    <name evidence="5" type="ORF">bsdcttw_01460</name>
</gene>
<evidence type="ECO:0000256" key="2">
    <source>
        <dbReference type="ARBA" id="ARBA00023125"/>
    </source>
</evidence>
<proteinExistence type="predicted"/>
<keyword evidence="1" id="KW-0805">Transcription regulation</keyword>
<dbReference type="InterPro" id="IPR018062">
    <property type="entry name" value="HTH_AraC-typ_CS"/>
</dbReference>
<reference evidence="5 6" key="1">
    <citation type="submission" date="2020-08" db="EMBL/GenBank/DDBJ databases">
        <title>Draft genome sequencing of an Anaerocolumna strain isolated from anoxic soil subjected to BSD treatment.</title>
        <authorList>
            <person name="Uek A."/>
            <person name="Tonouchi A."/>
        </authorList>
    </citation>
    <scope>NUCLEOTIDE SEQUENCE [LARGE SCALE GENOMIC DNA]</scope>
    <source>
        <strain evidence="5 6">CTTW</strain>
    </source>
</reference>
<dbReference type="Proteomes" id="UP000515703">
    <property type="component" value="Chromosome"/>
</dbReference>
<accession>A0A7I8DJD9</accession>